<feature type="transmembrane region" description="Helical" evidence="5">
    <location>
        <begin position="118"/>
        <end position="139"/>
    </location>
</feature>
<evidence type="ECO:0000256" key="1">
    <source>
        <dbReference type="ARBA" id="ARBA00004141"/>
    </source>
</evidence>
<feature type="transmembrane region" description="Helical" evidence="5">
    <location>
        <begin position="159"/>
        <end position="180"/>
    </location>
</feature>
<gene>
    <name evidence="7" type="ORF">PEVE_00005650</name>
</gene>
<name>A0ABN8LXA2_9CNID</name>
<evidence type="ECO:0000256" key="2">
    <source>
        <dbReference type="ARBA" id="ARBA00022692"/>
    </source>
</evidence>
<reference evidence="7 8" key="1">
    <citation type="submission" date="2022-05" db="EMBL/GenBank/DDBJ databases">
        <authorList>
            <consortium name="Genoscope - CEA"/>
            <person name="William W."/>
        </authorList>
    </citation>
    <scope>NUCLEOTIDE SEQUENCE [LARGE SCALE GENOMIC DNA]</scope>
</reference>
<evidence type="ECO:0000256" key="5">
    <source>
        <dbReference type="SAM" id="Phobius"/>
    </source>
</evidence>
<dbReference type="Proteomes" id="UP001159427">
    <property type="component" value="Unassembled WGS sequence"/>
</dbReference>
<organism evidence="7 8">
    <name type="scientific">Porites evermanni</name>
    <dbReference type="NCBI Taxonomy" id="104178"/>
    <lineage>
        <taxon>Eukaryota</taxon>
        <taxon>Metazoa</taxon>
        <taxon>Cnidaria</taxon>
        <taxon>Anthozoa</taxon>
        <taxon>Hexacorallia</taxon>
        <taxon>Scleractinia</taxon>
        <taxon>Fungiina</taxon>
        <taxon>Poritidae</taxon>
        <taxon>Porites</taxon>
    </lineage>
</organism>
<feature type="transmembrane region" description="Helical" evidence="5">
    <location>
        <begin position="37"/>
        <end position="55"/>
    </location>
</feature>
<keyword evidence="3 5" id="KW-1133">Transmembrane helix</keyword>
<keyword evidence="8" id="KW-1185">Reference proteome</keyword>
<dbReference type="PANTHER" id="PTHR13800">
    <property type="entry name" value="TRANSIENT RECEPTOR POTENTIAL CATION CHANNEL, SUBFAMILY M, MEMBER 6"/>
    <property type="match status" value="1"/>
</dbReference>
<evidence type="ECO:0000256" key="3">
    <source>
        <dbReference type="ARBA" id="ARBA00022989"/>
    </source>
</evidence>
<comment type="subcellular location">
    <subcellularLocation>
        <location evidence="1">Membrane</location>
        <topology evidence="1">Multi-pass membrane protein</topology>
    </subcellularLocation>
</comment>
<dbReference type="InterPro" id="IPR050927">
    <property type="entry name" value="TRPM"/>
</dbReference>
<accession>A0ABN8LXA2</accession>
<keyword evidence="4 5" id="KW-0472">Membrane</keyword>
<evidence type="ECO:0000313" key="7">
    <source>
        <dbReference type="EMBL" id="CAH3020090.1"/>
    </source>
</evidence>
<dbReference type="Pfam" id="PF00520">
    <property type="entry name" value="Ion_trans"/>
    <property type="match status" value="1"/>
</dbReference>
<dbReference type="InterPro" id="IPR005821">
    <property type="entry name" value="Ion_trans_dom"/>
</dbReference>
<keyword evidence="2 5" id="KW-0812">Transmembrane</keyword>
<evidence type="ECO:0000256" key="4">
    <source>
        <dbReference type="ARBA" id="ARBA00023136"/>
    </source>
</evidence>
<protein>
    <recommendedName>
        <fullName evidence="6">Ion transport domain-containing protein</fullName>
    </recommendedName>
</protein>
<evidence type="ECO:0000313" key="8">
    <source>
        <dbReference type="Proteomes" id="UP001159427"/>
    </source>
</evidence>
<feature type="domain" description="Ion transport" evidence="6">
    <location>
        <begin position="40"/>
        <end position="181"/>
    </location>
</feature>
<evidence type="ECO:0000259" key="6">
    <source>
        <dbReference type="Pfam" id="PF00520"/>
    </source>
</evidence>
<proteinExistence type="predicted"/>
<dbReference type="PANTHER" id="PTHR13800:SF1">
    <property type="entry name" value="TRANSIENT RECEPTOR POTENTIAL CATION CHANNEL TRPM"/>
    <property type="match status" value="1"/>
</dbReference>
<comment type="caution">
    <text evidence="7">The sequence shown here is derived from an EMBL/GenBank/DDBJ whole genome shotgun (WGS) entry which is preliminary data.</text>
</comment>
<sequence>MEQSKSVTKLKGKFPIAKAMLASQRASRARKRRYENLDYIVFLALFSYVILVRQATTPSNVETVVILFVCSLFTEEIRQILEGTFKEWASSKWNLLDGLAAVSFFVGFALKLHQPTSGVGHLVYCFDAALWIMRLLSFFSISKRMGPIVVMIYRMAEDLMYFLVIVGVFLLAYGITQQAILYPNEPSSWSIVSRVFFRPYFQAHGELFMDAPDISTYLVVNCKDLRNTLQS</sequence>
<dbReference type="EMBL" id="CALNXI010000136">
    <property type="protein sequence ID" value="CAH3020090.1"/>
    <property type="molecule type" value="Genomic_DNA"/>
</dbReference>